<accession>D5VT25</accession>
<dbReference type="InterPro" id="IPR055767">
    <property type="entry name" value="DUF7343"/>
</dbReference>
<dbReference type="STRING" id="573063.Metin_1070"/>
<feature type="coiled-coil region" evidence="1">
    <location>
        <begin position="238"/>
        <end position="335"/>
    </location>
</feature>
<feature type="domain" description="DUF7343" evidence="3">
    <location>
        <begin position="345"/>
        <end position="403"/>
    </location>
</feature>
<name>D5VT25_METIM</name>
<reference evidence="4" key="1">
    <citation type="submission" date="2010-04" db="EMBL/GenBank/DDBJ databases">
        <title>Complete sequence of Methanocaldococcus infernus ME.</title>
        <authorList>
            <consortium name="US DOE Joint Genome Institute"/>
            <person name="Lucas S."/>
            <person name="Copeland A."/>
            <person name="Lapidus A."/>
            <person name="Cheng J.-F."/>
            <person name="Bruce D."/>
            <person name="Goodwin L."/>
            <person name="Pitluck S."/>
            <person name="Munk A.C."/>
            <person name="Detter J.C."/>
            <person name="Han C."/>
            <person name="Tapia R."/>
            <person name="Land M."/>
            <person name="Hauser L."/>
            <person name="Kyrpides N."/>
            <person name="Mikhailova N."/>
            <person name="Sieprawska-Lupa M."/>
            <person name="Whitman W.B."/>
            <person name="Woyke T."/>
        </authorList>
    </citation>
    <scope>NUCLEOTIDE SEQUENCE [LARGE SCALE GENOMIC DNA]</scope>
    <source>
        <strain evidence="4">ME</strain>
    </source>
</reference>
<keyword evidence="1" id="KW-0175">Coiled coil</keyword>
<dbReference type="SUPFAM" id="SSF46785">
    <property type="entry name" value="Winged helix' DNA-binding domain"/>
    <property type="match status" value="1"/>
</dbReference>
<keyword evidence="2" id="KW-0812">Transmembrane</keyword>
<dbReference type="Gene3D" id="1.10.10.10">
    <property type="entry name" value="Winged helix-like DNA-binding domain superfamily/Winged helix DNA-binding domain"/>
    <property type="match status" value="1"/>
</dbReference>
<evidence type="ECO:0000313" key="4">
    <source>
        <dbReference type="EMBL" id="ADG13728.1"/>
    </source>
</evidence>
<dbReference type="EMBL" id="CP002009">
    <property type="protein sequence ID" value="ADG13728.1"/>
    <property type="molecule type" value="Genomic_DNA"/>
</dbReference>
<proteinExistence type="predicted"/>
<evidence type="ECO:0000256" key="2">
    <source>
        <dbReference type="SAM" id="Phobius"/>
    </source>
</evidence>
<protein>
    <submittedName>
        <fullName evidence="4">Transcriptional regulator, MarR family</fullName>
    </submittedName>
</protein>
<dbReference type="InterPro" id="IPR036390">
    <property type="entry name" value="WH_DNA-bd_sf"/>
</dbReference>
<dbReference type="Proteomes" id="UP000002061">
    <property type="component" value="Chromosome"/>
</dbReference>
<keyword evidence="2" id="KW-0472">Membrane</keyword>
<keyword evidence="2" id="KW-1133">Transmembrane helix</keyword>
<evidence type="ECO:0000313" key="5">
    <source>
        <dbReference type="Proteomes" id="UP000002061"/>
    </source>
</evidence>
<evidence type="ECO:0000259" key="3">
    <source>
        <dbReference type="Pfam" id="PF24034"/>
    </source>
</evidence>
<dbReference type="InterPro" id="IPR036388">
    <property type="entry name" value="WH-like_DNA-bd_sf"/>
</dbReference>
<dbReference type="AlphaFoldDB" id="D5VT25"/>
<evidence type="ECO:0000256" key="1">
    <source>
        <dbReference type="SAM" id="Coils"/>
    </source>
</evidence>
<feature type="transmembrane region" description="Helical" evidence="2">
    <location>
        <begin position="208"/>
        <end position="228"/>
    </location>
</feature>
<dbReference type="Pfam" id="PF24034">
    <property type="entry name" value="DUF7343"/>
    <property type="match status" value="1"/>
</dbReference>
<dbReference type="KEGG" id="mif:Metin_1070"/>
<dbReference type="CDD" id="cd00090">
    <property type="entry name" value="HTH_ARSR"/>
    <property type="match status" value="1"/>
</dbReference>
<dbReference type="HOGENOM" id="CLU_637154_0_0_2"/>
<keyword evidence="5" id="KW-1185">Reference proteome</keyword>
<dbReference type="eggNOG" id="arCOG00391">
    <property type="taxonomic scope" value="Archaea"/>
</dbReference>
<dbReference type="InterPro" id="IPR011991">
    <property type="entry name" value="ArsR-like_HTH"/>
</dbReference>
<organism evidence="4 5">
    <name type="scientific">Methanocaldococcus infernus (strain DSM 11812 / JCM 15783 / ME)</name>
    <dbReference type="NCBI Taxonomy" id="573063"/>
    <lineage>
        <taxon>Archaea</taxon>
        <taxon>Methanobacteriati</taxon>
        <taxon>Methanobacteriota</taxon>
        <taxon>Methanomada group</taxon>
        <taxon>Methanococci</taxon>
        <taxon>Methanococcales</taxon>
        <taxon>Methanocaldococcaceae</taxon>
        <taxon>Methanocaldococcus</taxon>
    </lineage>
</organism>
<sequence>MVVKIKKIILILLFLLLPLSLGERLEHEIVNQKIYCNISYNNLAYENINILMKIKNDTETLYYYIPHKLDNLKVNSSINYSDLVIYYIGGYTKLELEFNKTLKKGELINISIKGICRDCIFWKDNYQFITSYLVAGNTTVKVVLPPGYILASDVITPSNYYITGNGKNQIIIWKFKNQEPSIVTFSFKYMYAPYSPPSSNTTKTKSNLILILASLLIASLLGVSLKFFKDKKDRDKELEKLKSLLNEKDLEIKKLTEEIKKKEEILNIVNGKVSKVEMEKEELKNQVNSLKNENEKLIKLISELSEEKEKLAEENKKLRERVIELEEEIKNYLTSRCKLIWDFLTEDERKIVEIIKEHGHITQKELIEITGMSKPKVSRIVSELQDRGIIIKEKIGRINKLTLSDEIKNNL</sequence>
<gene>
    <name evidence="4" type="ordered locus">Metin_1070</name>
</gene>